<organism evidence="2 3">
    <name type="scientific">Lentinula edodes</name>
    <name type="common">Shiitake mushroom</name>
    <name type="synonym">Lentinus edodes</name>
    <dbReference type="NCBI Taxonomy" id="5353"/>
    <lineage>
        <taxon>Eukaryota</taxon>
        <taxon>Fungi</taxon>
        <taxon>Dikarya</taxon>
        <taxon>Basidiomycota</taxon>
        <taxon>Agaricomycotina</taxon>
        <taxon>Agaricomycetes</taxon>
        <taxon>Agaricomycetidae</taxon>
        <taxon>Agaricales</taxon>
        <taxon>Marasmiineae</taxon>
        <taxon>Omphalotaceae</taxon>
        <taxon>Lentinula</taxon>
    </lineage>
</organism>
<gene>
    <name evidence="2" type="ORF">LENED_007838</name>
</gene>
<dbReference type="AlphaFoldDB" id="A0A1Q3EFG1"/>
<evidence type="ECO:0000313" key="2">
    <source>
        <dbReference type="EMBL" id="GAW05948.1"/>
    </source>
</evidence>
<dbReference type="EMBL" id="BDGU01000287">
    <property type="protein sequence ID" value="GAW05948.1"/>
    <property type="molecule type" value="Genomic_DNA"/>
</dbReference>
<comment type="caution">
    <text evidence="2">The sequence shown here is derived from an EMBL/GenBank/DDBJ whole genome shotgun (WGS) entry which is preliminary data.</text>
</comment>
<evidence type="ECO:0000256" key="1">
    <source>
        <dbReference type="SAM" id="MobiDB-lite"/>
    </source>
</evidence>
<evidence type="ECO:0000313" key="3">
    <source>
        <dbReference type="Proteomes" id="UP000188533"/>
    </source>
</evidence>
<protein>
    <submittedName>
        <fullName evidence="2">Uncharacterized protein</fullName>
    </submittedName>
</protein>
<keyword evidence="3" id="KW-1185">Reference proteome</keyword>
<dbReference type="Proteomes" id="UP000188533">
    <property type="component" value="Unassembled WGS sequence"/>
</dbReference>
<sequence length="84" mass="9521">MVGPIRYRSQKLAPKFHPYLRLERPKNEETCDVGRHSVKSDTEDIEMTDSSAVPESQGIVVIHTITTIIGHRARTETLVETAYL</sequence>
<name>A0A1Q3EFG1_LENED</name>
<accession>A0A1Q3EFG1</accession>
<feature type="region of interest" description="Disordered" evidence="1">
    <location>
        <begin position="31"/>
        <end position="52"/>
    </location>
</feature>
<feature type="compositionally biased region" description="Basic and acidic residues" evidence="1">
    <location>
        <begin position="31"/>
        <end position="42"/>
    </location>
</feature>
<reference evidence="2 3" key="1">
    <citation type="submission" date="2016-08" db="EMBL/GenBank/DDBJ databases">
        <authorList>
            <consortium name="Lentinula edodes genome sequencing consortium"/>
            <person name="Sakamoto Y."/>
            <person name="Nakade K."/>
            <person name="Sato S."/>
            <person name="Yoshida Y."/>
            <person name="Miyazaki K."/>
            <person name="Natsume S."/>
            <person name="Konno N."/>
        </authorList>
    </citation>
    <scope>NUCLEOTIDE SEQUENCE [LARGE SCALE GENOMIC DNA]</scope>
    <source>
        <strain evidence="2 3">NBRC 111202</strain>
    </source>
</reference>
<proteinExistence type="predicted"/>
<reference evidence="2 3" key="2">
    <citation type="submission" date="2017-02" db="EMBL/GenBank/DDBJ databases">
        <title>A genome survey and senescence transcriptome analysis in Lentinula edodes.</title>
        <authorList>
            <person name="Sakamoto Y."/>
            <person name="Nakade K."/>
            <person name="Sato S."/>
            <person name="Yoshida Y."/>
            <person name="Miyazaki K."/>
            <person name="Natsume S."/>
            <person name="Konno N."/>
        </authorList>
    </citation>
    <scope>NUCLEOTIDE SEQUENCE [LARGE SCALE GENOMIC DNA]</scope>
    <source>
        <strain evidence="2 3">NBRC 111202</strain>
    </source>
</reference>